<sequence length="209" mass="22740">MTTITAGTVEVTIPPWTTSTNLGPLPTTAFPSDCLASLWDFNTPALGMPWTQMTQGCAASTCCPYGNFYTEAWAWMTSYYSPGVCPSQYRSCHGPMPPSALSTAPDETIAFCCPTNYGCPASGFFQYCQSALSTATAVIVVDNILDQKTLSTSTWTLDSDWGYSWQAVYPIQVRTGGCRVDSRSNFEIYADNHKHTEHSFANADLDIGP</sequence>
<evidence type="ECO:0000313" key="1">
    <source>
        <dbReference type="EMBL" id="PMD53547.1"/>
    </source>
</evidence>
<accession>A0A2J6SS07</accession>
<dbReference type="STRING" id="1095630.A0A2J6SS07"/>
<dbReference type="GeneID" id="36589528"/>
<name>A0A2J6SS07_9HELO</name>
<dbReference type="OrthoDB" id="4770059at2759"/>
<evidence type="ECO:0000313" key="2">
    <source>
        <dbReference type="Proteomes" id="UP000235371"/>
    </source>
</evidence>
<dbReference type="EMBL" id="KZ613872">
    <property type="protein sequence ID" value="PMD53547.1"/>
    <property type="molecule type" value="Genomic_DNA"/>
</dbReference>
<protein>
    <submittedName>
        <fullName evidence="1">Uncharacterized protein</fullName>
    </submittedName>
</protein>
<gene>
    <name evidence="1" type="ORF">K444DRAFT_619082</name>
</gene>
<organism evidence="1 2">
    <name type="scientific">Hyaloscypha bicolor E</name>
    <dbReference type="NCBI Taxonomy" id="1095630"/>
    <lineage>
        <taxon>Eukaryota</taxon>
        <taxon>Fungi</taxon>
        <taxon>Dikarya</taxon>
        <taxon>Ascomycota</taxon>
        <taxon>Pezizomycotina</taxon>
        <taxon>Leotiomycetes</taxon>
        <taxon>Helotiales</taxon>
        <taxon>Hyaloscyphaceae</taxon>
        <taxon>Hyaloscypha</taxon>
        <taxon>Hyaloscypha bicolor</taxon>
    </lineage>
</organism>
<dbReference type="Proteomes" id="UP000235371">
    <property type="component" value="Unassembled WGS sequence"/>
</dbReference>
<proteinExistence type="predicted"/>
<dbReference type="AlphaFoldDB" id="A0A2J6SS07"/>
<dbReference type="RefSeq" id="XP_024730451.1">
    <property type="nucleotide sequence ID" value="XM_024881451.1"/>
</dbReference>
<reference evidence="1 2" key="1">
    <citation type="submission" date="2016-04" db="EMBL/GenBank/DDBJ databases">
        <title>A degradative enzymes factory behind the ericoid mycorrhizal symbiosis.</title>
        <authorList>
            <consortium name="DOE Joint Genome Institute"/>
            <person name="Martino E."/>
            <person name="Morin E."/>
            <person name="Grelet G."/>
            <person name="Kuo A."/>
            <person name="Kohler A."/>
            <person name="Daghino S."/>
            <person name="Barry K."/>
            <person name="Choi C."/>
            <person name="Cichocki N."/>
            <person name="Clum A."/>
            <person name="Copeland A."/>
            <person name="Hainaut M."/>
            <person name="Haridas S."/>
            <person name="Labutti K."/>
            <person name="Lindquist E."/>
            <person name="Lipzen A."/>
            <person name="Khouja H.-R."/>
            <person name="Murat C."/>
            <person name="Ohm R."/>
            <person name="Olson A."/>
            <person name="Spatafora J."/>
            <person name="Veneault-Fourrey C."/>
            <person name="Henrissat B."/>
            <person name="Grigoriev I."/>
            <person name="Martin F."/>
            <person name="Perotto S."/>
        </authorList>
    </citation>
    <scope>NUCLEOTIDE SEQUENCE [LARGE SCALE GENOMIC DNA]</scope>
    <source>
        <strain evidence="1 2">E</strain>
    </source>
</reference>
<keyword evidence="2" id="KW-1185">Reference proteome</keyword>
<dbReference type="InParanoid" id="A0A2J6SS07"/>